<keyword evidence="2" id="KW-1185">Reference proteome</keyword>
<reference evidence="3" key="3">
    <citation type="submission" date="2016-06" db="UniProtKB">
        <authorList>
            <consortium name="WormBaseParasite"/>
        </authorList>
    </citation>
    <scope>IDENTIFICATION</scope>
</reference>
<dbReference type="AlphaFoldDB" id="A0A183C5L6"/>
<evidence type="ECO:0000313" key="2">
    <source>
        <dbReference type="Proteomes" id="UP000050741"/>
    </source>
</evidence>
<name>A0A183C5L6_GLOPA</name>
<accession>A0A183C5L6</accession>
<sequence>MDRPLSEECARGGADALRIFHDAFVTELGSELAEGRRLASLRELLDVIICAGKDCLIQDLLRLWPYATDKDEIFTFDECFQIYQSLPSTSVEELYDVFDAFSVEKCQCEDDGGGGEYGGVELDYGTLMEQLATEGRGDVVKWLRRHLHRQTDIENLVYEVIEYRKRLRSLNSQIVEENGFLARTLLKSSDDHPSPPPPLVRANSLDERGERVVAGGEHKVSNVSSGSRHFHHSRLHFMMARSESAESLSSLFSNRNSRTTTLLQGGGDDGVGMSTAGGQMPPQGHRDRGGAGGRGTADHQTSEERIQLKSMVIQRELSETSCIAYAFSLDKPRKMRLSVCVNEGNVPDFGWSCSARRGLPLLMEPFRVDRFHADELDPLLAEHFWEQGKSLPYLREMQTLRQFKSDYYAVLLAGRTQSQTHYMLDMSSSNNVNIEGSELMVNQFVPANTLRILSVAIAQAESWFLSVKLAGYKLQSGRE</sequence>
<reference evidence="2" key="1">
    <citation type="submission" date="2013-12" db="EMBL/GenBank/DDBJ databases">
        <authorList>
            <person name="Aslett M."/>
        </authorList>
    </citation>
    <scope>NUCLEOTIDE SEQUENCE [LARGE SCALE GENOMIC DNA]</scope>
    <source>
        <strain evidence="2">Lindley</strain>
    </source>
</reference>
<dbReference type="WBParaSite" id="GPLIN_000816100">
    <property type="protein sequence ID" value="GPLIN_000816100"/>
    <property type="gene ID" value="GPLIN_000816100"/>
</dbReference>
<dbReference type="Proteomes" id="UP000050741">
    <property type="component" value="Unassembled WGS sequence"/>
</dbReference>
<feature type="region of interest" description="Disordered" evidence="1">
    <location>
        <begin position="258"/>
        <end position="302"/>
    </location>
</feature>
<organism evidence="2 3">
    <name type="scientific">Globodera pallida</name>
    <name type="common">Potato cyst nematode worm</name>
    <name type="synonym">Heterodera pallida</name>
    <dbReference type="NCBI Taxonomy" id="36090"/>
    <lineage>
        <taxon>Eukaryota</taxon>
        <taxon>Metazoa</taxon>
        <taxon>Ecdysozoa</taxon>
        <taxon>Nematoda</taxon>
        <taxon>Chromadorea</taxon>
        <taxon>Rhabditida</taxon>
        <taxon>Tylenchina</taxon>
        <taxon>Tylenchomorpha</taxon>
        <taxon>Tylenchoidea</taxon>
        <taxon>Heteroderidae</taxon>
        <taxon>Heteroderinae</taxon>
        <taxon>Globodera</taxon>
    </lineage>
</organism>
<proteinExistence type="predicted"/>
<evidence type="ECO:0000256" key="1">
    <source>
        <dbReference type="SAM" id="MobiDB-lite"/>
    </source>
</evidence>
<protein>
    <submittedName>
        <fullName evidence="3">TLDc domain-containing protein</fullName>
    </submittedName>
</protein>
<reference evidence="2" key="2">
    <citation type="submission" date="2014-05" db="EMBL/GenBank/DDBJ databases">
        <title>The genome and life-stage specific transcriptomes of Globodera pallida elucidate key aspects of plant parasitism by a cyst nematode.</title>
        <authorList>
            <person name="Cotton J.A."/>
            <person name="Lilley C.J."/>
            <person name="Jones L.M."/>
            <person name="Kikuchi T."/>
            <person name="Reid A.J."/>
            <person name="Thorpe P."/>
            <person name="Tsai I.J."/>
            <person name="Beasley H."/>
            <person name="Blok V."/>
            <person name="Cock P.J.A."/>
            <person name="Van den Akker S.E."/>
            <person name="Holroyd N."/>
            <person name="Hunt M."/>
            <person name="Mantelin S."/>
            <person name="Naghra H."/>
            <person name="Pain A."/>
            <person name="Palomares-Rius J.E."/>
            <person name="Zarowiecki M."/>
            <person name="Berriman M."/>
            <person name="Jones J.T."/>
            <person name="Urwin P.E."/>
        </authorList>
    </citation>
    <scope>NUCLEOTIDE SEQUENCE [LARGE SCALE GENOMIC DNA]</scope>
    <source>
        <strain evidence="2">Lindley</strain>
    </source>
</reference>
<evidence type="ECO:0000313" key="3">
    <source>
        <dbReference type="WBParaSite" id="GPLIN_000816100"/>
    </source>
</evidence>
<feature type="region of interest" description="Disordered" evidence="1">
    <location>
        <begin position="186"/>
        <end position="205"/>
    </location>
</feature>